<dbReference type="GeneID" id="28815522"/>
<evidence type="ECO:0000313" key="2">
    <source>
        <dbReference type="Proteomes" id="UP000070700"/>
    </source>
</evidence>
<dbReference type="AlphaFoldDB" id="A0A194WYT7"/>
<organism evidence="1 2">
    <name type="scientific">Mollisia scopiformis</name>
    <name type="common">Conifer needle endophyte fungus</name>
    <name type="synonym">Phialocephala scopiformis</name>
    <dbReference type="NCBI Taxonomy" id="149040"/>
    <lineage>
        <taxon>Eukaryota</taxon>
        <taxon>Fungi</taxon>
        <taxon>Dikarya</taxon>
        <taxon>Ascomycota</taxon>
        <taxon>Pezizomycotina</taxon>
        <taxon>Leotiomycetes</taxon>
        <taxon>Helotiales</taxon>
        <taxon>Mollisiaceae</taxon>
        <taxon>Mollisia</taxon>
    </lineage>
</organism>
<dbReference type="InParanoid" id="A0A194WYT7"/>
<evidence type="ECO:0000313" key="1">
    <source>
        <dbReference type="EMBL" id="KUJ13128.1"/>
    </source>
</evidence>
<keyword evidence="2" id="KW-1185">Reference proteome</keyword>
<gene>
    <name evidence="1" type="ORF">LY89DRAFT_202603</name>
</gene>
<dbReference type="KEGG" id="psco:LY89DRAFT_202603"/>
<sequence>MTCVPSEASAMMVDPAACVPKAILGWPVVTDAILKRCGVRIYRMIRVFSHRCKCRRDFFFSFEESISEQKCISLEYRSTIRYRVPGPLKWRCIGVSIGILFHSMKERGLSSSYNPVAFVDWCPKRRCCAIQARDLREASRRRSLYFWRGSPRDQSFPQIQVACYCGEMWITSWRSRSD</sequence>
<dbReference type="Proteomes" id="UP000070700">
    <property type="component" value="Unassembled WGS sequence"/>
</dbReference>
<dbReference type="EMBL" id="KQ947423">
    <property type="protein sequence ID" value="KUJ13128.1"/>
    <property type="molecule type" value="Genomic_DNA"/>
</dbReference>
<dbReference type="RefSeq" id="XP_018067483.1">
    <property type="nucleotide sequence ID" value="XM_018205796.1"/>
</dbReference>
<accession>A0A194WYT7</accession>
<reference evidence="1 2" key="1">
    <citation type="submission" date="2015-10" db="EMBL/GenBank/DDBJ databases">
        <title>Full genome of DAOMC 229536 Phialocephala scopiformis, a fungal endophyte of spruce producing the potent anti-insectan compound rugulosin.</title>
        <authorList>
            <consortium name="DOE Joint Genome Institute"/>
            <person name="Walker A.K."/>
            <person name="Frasz S.L."/>
            <person name="Seifert K.A."/>
            <person name="Miller J.D."/>
            <person name="Mondo S.J."/>
            <person name="Labutti K."/>
            <person name="Lipzen A."/>
            <person name="Dockter R."/>
            <person name="Kennedy M."/>
            <person name="Grigoriev I.V."/>
            <person name="Spatafora J.W."/>
        </authorList>
    </citation>
    <scope>NUCLEOTIDE SEQUENCE [LARGE SCALE GENOMIC DNA]</scope>
    <source>
        <strain evidence="1 2">CBS 120377</strain>
    </source>
</reference>
<protein>
    <submittedName>
        <fullName evidence="1">Uncharacterized protein</fullName>
    </submittedName>
</protein>
<name>A0A194WYT7_MOLSC</name>
<proteinExistence type="predicted"/>